<evidence type="ECO:0000313" key="2">
    <source>
        <dbReference type="EMBL" id="KAB1275647.1"/>
    </source>
</evidence>
<sequence length="83" mass="9061">MAPAPDHSMQTDLMGTKTSWYLRVLLLRGLVSQGPQHSEQDSPDSEAPHCPQLNPDTCMVTGTHLTWASLPTTASKKNLTSMI</sequence>
<proteinExistence type="predicted"/>
<accession>A0A5N4DX58</accession>
<dbReference type="EMBL" id="JWIN03000008">
    <property type="protein sequence ID" value="KAB1275647.1"/>
    <property type="molecule type" value="Genomic_DNA"/>
</dbReference>
<reference evidence="2 3" key="1">
    <citation type="journal article" date="2019" name="Mol. Ecol. Resour.">
        <title>Improving Illumina assemblies with Hi-C and long reads: an example with the North African dromedary.</title>
        <authorList>
            <person name="Elbers J.P."/>
            <person name="Rogers M.F."/>
            <person name="Perelman P.L."/>
            <person name="Proskuryakova A.A."/>
            <person name="Serdyukova N.A."/>
            <person name="Johnson W.E."/>
            <person name="Horin P."/>
            <person name="Corander J."/>
            <person name="Murphy D."/>
            <person name="Burger P.A."/>
        </authorList>
    </citation>
    <scope>NUCLEOTIDE SEQUENCE [LARGE SCALE GENOMIC DNA]</scope>
    <source>
        <strain evidence="2">Drom800</strain>
        <tissue evidence="2">Blood</tissue>
    </source>
</reference>
<name>A0A5N4DX58_CAMDR</name>
<dbReference type="Proteomes" id="UP000299084">
    <property type="component" value="Unassembled WGS sequence"/>
</dbReference>
<feature type="region of interest" description="Disordered" evidence="1">
    <location>
        <begin position="33"/>
        <end position="55"/>
    </location>
</feature>
<protein>
    <submittedName>
        <fullName evidence="2">Uncharacterized protein</fullName>
    </submittedName>
</protein>
<evidence type="ECO:0000313" key="3">
    <source>
        <dbReference type="Proteomes" id="UP000299084"/>
    </source>
</evidence>
<organism evidence="2 3">
    <name type="scientific">Camelus dromedarius</name>
    <name type="common">Dromedary</name>
    <name type="synonym">Arabian camel</name>
    <dbReference type="NCBI Taxonomy" id="9838"/>
    <lineage>
        <taxon>Eukaryota</taxon>
        <taxon>Metazoa</taxon>
        <taxon>Chordata</taxon>
        <taxon>Craniata</taxon>
        <taxon>Vertebrata</taxon>
        <taxon>Euteleostomi</taxon>
        <taxon>Mammalia</taxon>
        <taxon>Eutheria</taxon>
        <taxon>Laurasiatheria</taxon>
        <taxon>Artiodactyla</taxon>
        <taxon>Tylopoda</taxon>
        <taxon>Camelidae</taxon>
        <taxon>Camelus</taxon>
    </lineage>
</organism>
<dbReference type="AlphaFoldDB" id="A0A5N4DX58"/>
<gene>
    <name evidence="2" type="ORF">Cadr_000010484</name>
</gene>
<keyword evidence="3" id="KW-1185">Reference proteome</keyword>
<evidence type="ECO:0000256" key="1">
    <source>
        <dbReference type="SAM" id="MobiDB-lite"/>
    </source>
</evidence>
<comment type="caution">
    <text evidence="2">The sequence shown here is derived from an EMBL/GenBank/DDBJ whole genome shotgun (WGS) entry which is preliminary data.</text>
</comment>